<dbReference type="KEGG" id="sbal:HUE88_05475"/>
<evidence type="ECO:0000313" key="1">
    <source>
        <dbReference type="EMBL" id="QOY53442.1"/>
    </source>
</evidence>
<dbReference type="AlphaFoldDB" id="A0A7S7RNM8"/>
<dbReference type="EMBL" id="CP054492">
    <property type="protein sequence ID" value="QOY53442.1"/>
    <property type="molecule type" value="Genomic_DNA"/>
</dbReference>
<dbReference type="InterPro" id="IPR014127">
    <property type="entry name" value="CHP02757"/>
</dbReference>
<name>A0A7S7RNM8_9BACT</name>
<dbReference type="Proteomes" id="UP000593994">
    <property type="component" value="Chromosome"/>
</dbReference>
<protein>
    <submittedName>
        <fullName evidence="1">TIGR02757 family protein</fullName>
    </submittedName>
</protein>
<dbReference type="NCBIfam" id="TIGR02757">
    <property type="entry name" value="TIGR02757 family protein"/>
    <property type="match status" value="1"/>
</dbReference>
<dbReference type="RefSeq" id="WP_194372538.1">
    <property type="nucleotide sequence ID" value="NZ_CP054492.1"/>
</dbReference>
<proteinExistence type="predicted"/>
<organism evidence="1 2">
    <name type="scientific">Candidatus Sulfurimonas baltica</name>
    <dbReference type="NCBI Taxonomy" id="2740404"/>
    <lineage>
        <taxon>Bacteria</taxon>
        <taxon>Pseudomonadati</taxon>
        <taxon>Campylobacterota</taxon>
        <taxon>Epsilonproteobacteria</taxon>
        <taxon>Campylobacterales</taxon>
        <taxon>Sulfurimonadaceae</taxon>
        <taxon>Sulfurimonas</taxon>
    </lineage>
</organism>
<dbReference type="Pfam" id="PF09674">
    <property type="entry name" value="DUF2400"/>
    <property type="match status" value="1"/>
</dbReference>
<reference evidence="1 2" key="1">
    <citation type="submission" date="2020-05" db="EMBL/GenBank/DDBJ databases">
        <title>Sulfurimonas marisnigri, sp. nov., and Sulfurimonas baltica, sp. nov., manganese oxide reducing chemolithoautotrophs of the class Epsilonproteobacteria isolated from the pelagic redoxclines of the Black and Baltic Seas and emended description of the genus Sulfurimonas.</title>
        <authorList>
            <person name="Henkel J.V."/>
            <person name="Laudan C."/>
            <person name="Werner J."/>
            <person name="Neu T."/>
            <person name="Plewe S."/>
            <person name="Sproer C."/>
            <person name="Bunk B."/>
            <person name="Schulz-Vogt H.N."/>
        </authorList>
    </citation>
    <scope>NUCLEOTIDE SEQUENCE [LARGE SCALE GENOMIC DNA]</scope>
    <source>
        <strain evidence="1 2">GD2</strain>
    </source>
</reference>
<sequence>MSQVPARGKNSIYYIKKRLDLEVLKRNSTSEISYDKLDPILVAHRHKDPTISLVCALFAYGNVKQIVKFLDSLDFCVLQKSDDEIKESLKNHYYRFQKSEDVIALFIALKRLNEKSNLEAIFKSGYTKQNNVIDGINELIKTLHVEYPHDSQGYNFLIGKITTKTKGAGALKRWMMFLRWMVRDDNIDMGLWSEINKSDLIMPLDTHTFNVSIKLGLLQRKSYDLQAAIELTQTLKSFDKNDPLKYDFALYRIGQEKINL</sequence>
<accession>A0A7S7RNM8</accession>
<keyword evidence="2" id="KW-1185">Reference proteome</keyword>
<gene>
    <name evidence="1" type="ORF">HUE88_05475</name>
</gene>
<evidence type="ECO:0000313" key="2">
    <source>
        <dbReference type="Proteomes" id="UP000593994"/>
    </source>
</evidence>